<reference evidence="1" key="1">
    <citation type="submission" date="2020-12" db="EMBL/GenBank/DDBJ databases">
        <authorList>
            <person name="Huq M.A."/>
        </authorList>
    </citation>
    <scope>NUCLEOTIDE SEQUENCE</scope>
    <source>
        <strain evidence="1">MAHUQ-46</strain>
    </source>
</reference>
<dbReference type="AlphaFoldDB" id="A0A934MVN5"/>
<dbReference type="EMBL" id="JAELUP010000065">
    <property type="protein sequence ID" value="MBJ6362307.1"/>
    <property type="molecule type" value="Genomic_DNA"/>
</dbReference>
<protein>
    <submittedName>
        <fullName evidence="1">Uncharacterized protein</fullName>
    </submittedName>
</protein>
<dbReference type="RefSeq" id="WP_199019829.1">
    <property type="nucleotide sequence ID" value="NZ_JAELUP010000065.1"/>
</dbReference>
<proteinExistence type="predicted"/>
<comment type="caution">
    <text evidence="1">The sequence shown here is derived from an EMBL/GenBank/DDBJ whole genome shotgun (WGS) entry which is preliminary data.</text>
</comment>
<keyword evidence="2" id="KW-1185">Reference proteome</keyword>
<evidence type="ECO:0000313" key="1">
    <source>
        <dbReference type="EMBL" id="MBJ6362307.1"/>
    </source>
</evidence>
<organism evidence="1 2">
    <name type="scientific">Paenibacillus roseus</name>
    <dbReference type="NCBI Taxonomy" id="2798579"/>
    <lineage>
        <taxon>Bacteria</taxon>
        <taxon>Bacillati</taxon>
        <taxon>Bacillota</taxon>
        <taxon>Bacilli</taxon>
        <taxon>Bacillales</taxon>
        <taxon>Paenibacillaceae</taxon>
        <taxon>Paenibacillus</taxon>
    </lineage>
</organism>
<evidence type="ECO:0000313" key="2">
    <source>
        <dbReference type="Proteomes" id="UP000640274"/>
    </source>
</evidence>
<gene>
    <name evidence="1" type="ORF">JFN88_13605</name>
</gene>
<dbReference type="Proteomes" id="UP000640274">
    <property type="component" value="Unassembled WGS sequence"/>
</dbReference>
<name>A0A934MVN5_9BACL</name>
<accession>A0A934MVN5</accession>
<sequence length="92" mass="10700">MYICFVEYKIEDRYLNAYRDFMKEAKGQYSNMNIYEGTDQHGLFVELWQSESGEGAQQIKEERCSEHSSFAAVGEWISGGASKLHAWVFKPF</sequence>